<dbReference type="AlphaFoldDB" id="A0A1W6MYP5"/>
<organism evidence="2 3">
    <name type="scientific">Methylocystis bryophila</name>
    <dbReference type="NCBI Taxonomy" id="655015"/>
    <lineage>
        <taxon>Bacteria</taxon>
        <taxon>Pseudomonadati</taxon>
        <taxon>Pseudomonadota</taxon>
        <taxon>Alphaproteobacteria</taxon>
        <taxon>Hyphomicrobiales</taxon>
        <taxon>Methylocystaceae</taxon>
        <taxon>Methylocystis</taxon>
    </lineage>
</organism>
<dbReference type="Gene3D" id="3.40.50.150">
    <property type="entry name" value="Vaccinia Virus protein VP39"/>
    <property type="match status" value="1"/>
</dbReference>
<dbReference type="InterPro" id="IPR025714">
    <property type="entry name" value="Methyltranfer_dom"/>
</dbReference>
<dbReference type="InterPro" id="IPR029063">
    <property type="entry name" value="SAM-dependent_MTases_sf"/>
</dbReference>
<reference evidence="2 3" key="1">
    <citation type="submission" date="2017-02" db="EMBL/GenBank/DDBJ databases">
        <authorList>
            <person name="Peterson S.W."/>
        </authorList>
    </citation>
    <scope>NUCLEOTIDE SEQUENCE [LARGE SCALE GENOMIC DNA]</scope>
    <source>
        <strain evidence="2 3">S285</strain>
    </source>
</reference>
<proteinExistence type="predicted"/>
<keyword evidence="3" id="KW-1185">Reference proteome</keyword>
<dbReference type="KEGG" id="mbry:B1812_18210"/>
<dbReference type="SUPFAM" id="SSF53335">
    <property type="entry name" value="S-adenosyl-L-methionine-dependent methyltransferases"/>
    <property type="match status" value="1"/>
</dbReference>
<feature type="domain" description="Methyltransferase" evidence="1">
    <location>
        <begin position="47"/>
        <end position="153"/>
    </location>
</feature>
<dbReference type="OrthoDB" id="163232at2"/>
<dbReference type="Pfam" id="PF13847">
    <property type="entry name" value="Methyltransf_31"/>
    <property type="match status" value="1"/>
</dbReference>
<dbReference type="Proteomes" id="UP000193978">
    <property type="component" value="Chromosome"/>
</dbReference>
<name>A0A1W6MYP5_9HYPH</name>
<evidence type="ECO:0000259" key="1">
    <source>
        <dbReference type="Pfam" id="PF13847"/>
    </source>
</evidence>
<dbReference type="PANTHER" id="PTHR44068">
    <property type="entry name" value="ZGC:194242"/>
    <property type="match status" value="1"/>
</dbReference>
<dbReference type="RefSeq" id="WP_085772838.1">
    <property type="nucleotide sequence ID" value="NZ_AP027149.1"/>
</dbReference>
<dbReference type="PANTHER" id="PTHR44068:SF11">
    <property type="entry name" value="GERANYL DIPHOSPHATE 2-C-METHYLTRANSFERASE"/>
    <property type="match status" value="1"/>
</dbReference>
<accession>A0A1W6MYP5</accession>
<dbReference type="InterPro" id="IPR050447">
    <property type="entry name" value="Erg6_SMT_methyltransf"/>
</dbReference>
<dbReference type="STRING" id="655015.B1812_18210"/>
<evidence type="ECO:0000313" key="2">
    <source>
        <dbReference type="EMBL" id="ARN82704.1"/>
    </source>
</evidence>
<gene>
    <name evidence="2" type="ORF">B1812_18210</name>
</gene>
<dbReference type="EMBL" id="CP019948">
    <property type="protein sequence ID" value="ARN82704.1"/>
    <property type="molecule type" value="Genomic_DNA"/>
</dbReference>
<protein>
    <recommendedName>
        <fullName evidence="1">Methyltransferase domain-containing protein</fullName>
    </recommendedName>
</protein>
<sequence>MTKNIGSGFRDADSELFGRLLQCLDFMGEIPFFRAYKSHSWASLKIEPGQTILDVACGTGSDLIQLADRYPETNFIGVERSESFLAVAKERAGSRANLQFLPGDAHKIPLEDRRAHGARIDRSLQHVEAPAAVMKEMARVTKIGGHIVACEPDWETFVLFNGEFDDSRKIAGFFQRSIRHPFIGRELASLMNQSGVEPLETHVHAYWTGKVQEADVIFDVRKVADQCAEADLIAQEDVDNWWSLSQQASQKGIFLAALSIVEASGVVGSV</sequence>
<evidence type="ECO:0000313" key="3">
    <source>
        <dbReference type="Proteomes" id="UP000193978"/>
    </source>
</evidence>
<dbReference type="CDD" id="cd02440">
    <property type="entry name" value="AdoMet_MTases"/>
    <property type="match status" value="1"/>
</dbReference>